<dbReference type="RefSeq" id="WP_048005258.1">
    <property type="nucleotide sequence ID" value="NZ_JBLGCT010000001.1"/>
</dbReference>
<sequence>MNDPFHGLRSHMKTMKERMKASGAALVVMKDNRVVEEWYDGFHHDRTGARSIDASSRFNVYSVRVTYIALAAAICIEEGSIHLHDPLKDYLPGIPGEATVQHLLTRSTGLKWTEGRAEAVAPPGTVLEGKRPDLVAAIIQKATGQTIREILHERLIDPMGWTHTGWMGAAAENLVCDVSSLGYPTIRLGADDGTDRNLFVNARELAEWGNLHVTGGMKDGKRIFPEKVILQVTTPVVHRSGQPSFGYFWWQKEGQGSHPQNELGATLPDGSFQIFGASGCACLVIPEYRAVAVRLFNSLYEGYDYLADIQGFGDEVMRGLRKGEC</sequence>
<dbReference type="PANTHER" id="PTHR43283:SF7">
    <property type="entry name" value="BETA-LACTAMASE-RELATED DOMAIN-CONTAINING PROTEIN"/>
    <property type="match status" value="1"/>
</dbReference>
<dbReference type="SUPFAM" id="SSF56601">
    <property type="entry name" value="beta-lactamase/transpeptidase-like"/>
    <property type="match status" value="1"/>
</dbReference>
<dbReference type="InterPro" id="IPR012338">
    <property type="entry name" value="Beta-lactam/transpept-like"/>
</dbReference>
<dbReference type="Pfam" id="PF00144">
    <property type="entry name" value="Beta-lactamase"/>
    <property type="match status" value="1"/>
</dbReference>
<dbReference type="InterPro" id="IPR050789">
    <property type="entry name" value="Diverse_Enzym_Activities"/>
</dbReference>
<reference evidence="3" key="1">
    <citation type="submission" date="2016-01" db="EMBL/GenBank/DDBJ databases">
        <title>Whole genome sequencing of Bhargavaea cecembensis T14.</title>
        <authorList>
            <person name="Hong K.W."/>
        </authorList>
    </citation>
    <scope>NUCLEOTIDE SEQUENCE [LARGE SCALE GENOMIC DNA]</scope>
    <source>
        <strain evidence="3">M19</strain>
    </source>
</reference>
<protein>
    <recommendedName>
        <fullName evidence="1">Beta-lactamase-related domain-containing protein</fullName>
    </recommendedName>
</protein>
<dbReference type="OrthoDB" id="2356735at2"/>
<dbReference type="InterPro" id="IPR001466">
    <property type="entry name" value="Beta-lactam-related"/>
</dbReference>
<name>A0A163LRQ4_9BACI</name>
<dbReference type="EMBL" id="LQQY01000009">
    <property type="protein sequence ID" value="KZE50797.1"/>
    <property type="molecule type" value="Genomic_DNA"/>
</dbReference>
<dbReference type="Proteomes" id="UP000076510">
    <property type="component" value="Unassembled WGS sequence"/>
</dbReference>
<dbReference type="AlphaFoldDB" id="A0A163LRQ4"/>
<dbReference type="PATRIC" id="fig|189381.9.peg.3020"/>
<proteinExistence type="predicted"/>
<comment type="caution">
    <text evidence="2">The sequence shown here is derived from an EMBL/GenBank/DDBJ whole genome shotgun (WGS) entry which is preliminary data.</text>
</comment>
<evidence type="ECO:0000313" key="3">
    <source>
        <dbReference type="Proteomes" id="UP000076510"/>
    </source>
</evidence>
<gene>
    <name evidence="2" type="ORF">AV649_15545</name>
</gene>
<organism evidence="2 3">
    <name type="scientific">Rossellomorea marisflavi</name>
    <dbReference type="NCBI Taxonomy" id="189381"/>
    <lineage>
        <taxon>Bacteria</taxon>
        <taxon>Bacillati</taxon>
        <taxon>Bacillota</taxon>
        <taxon>Bacilli</taxon>
        <taxon>Bacillales</taxon>
        <taxon>Bacillaceae</taxon>
        <taxon>Rossellomorea</taxon>
    </lineage>
</organism>
<feature type="domain" description="Beta-lactamase-related" evidence="1">
    <location>
        <begin position="14"/>
        <end position="301"/>
    </location>
</feature>
<evidence type="ECO:0000313" key="2">
    <source>
        <dbReference type="EMBL" id="KZE50797.1"/>
    </source>
</evidence>
<evidence type="ECO:0000259" key="1">
    <source>
        <dbReference type="Pfam" id="PF00144"/>
    </source>
</evidence>
<dbReference type="PANTHER" id="PTHR43283">
    <property type="entry name" value="BETA-LACTAMASE-RELATED"/>
    <property type="match status" value="1"/>
</dbReference>
<dbReference type="Gene3D" id="3.40.710.10">
    <property type="entry name" value="DD-peptidase/beta-lactamase superfamily"/>
    <property type="match status" value="1"/>
</dbReference>
<accession>A0A163LRQ4</accession>